<dbReference type="Pfam" id="PF17757">
    <property type="entry name" value="UvrB_inter"/>
    <property type="match status" value="1"/>
</dbReference>
<evidence type="ECO:0000256" key="6">
    <source>
        <dbReference type="ARBA" id="ARBA00022769"/>
    </source>
</evidence>
<evidence type="ECO:0000256" key="8">
    <source>
        <dbReference type="ARBA" id="ARBA00022881"/>
    </source>
</evidence>
<evidence type="ECO:0000256" key="10">
    <source>
        <dbReference type="ARBA" id="ARBA00026033"/>
    </source>
</evidence>
<comment type="caution">
    <text evidence="17">The sequence shown here is derived from an EMBL/GenBank/DDBJ whole genome shotgun (WGS) entry which is preliminary data.</text>
</comment>
<dbReference type="NCBIfam" id="TIGR00631">
    <property type="entry name" value="uvrb"/>
    <property type="match status" value="1"/>
</dbReference>
<dbReference type="PANTHER" id="PTHR24029:SF0">
    <property type="entry name" value="UVRABC SYSTEM PROTEIN B"/>
    <property type="match status" value="1"/>
</dbReference>
<evidence type="ECO:0000259" key="14">
    <source>
        <dbReference type="PROSITE" id="PS50151"/>
    </source>
</evidence>
<dbReference type="InterPro" id="IPR041471">
    <property type="entry name" value="UvrB_inter"/>
</dbReference>
<protein>
    <recommendedName>
        <fullName evidence="11 12">UvrABC system protein B</fullName>
        <shortName evidence="12">Protein UvrB</shortName>
    </recommendedName>
    <alternativeName>
        <fullName evidence="12">Excinuclease ABC subunit B</fullName>
    </alternativeName>
</protein>
<evidence type="ECO:0000256" key="1">
    <source>
        <dbReference type="ARBA" id="ARBA00004496"/>
    </source>
</evidence>
<dbReference type="Gene3D" id="4.10.860.10">
    <property type="entry name" value="UVR domain"/>
    <property type="match status" value="1"/>
</dbReference>
<keyword evidence="12 13" id="KW-0742">SOS response</keyword>
<dbReference type="GO" id="GO:0005737">
    <property type="term" value="C:cytoplasm"/>
    <property type="evidence" value="ECO:0007669"/>
    <property type="project" value="UniProtKB-SubCell"/>
</dbReference>
<keyword evidence="7 12" id="KW-0067">ATP-binding</keyword>
<dbReference type="GO" id="GO:0005524">
    <property type="term" value="F:ATP binding"/>
    <property type="evidence" value="ECO:0007669"/>
    <property type="project" value="UniProtKB-UniRule"/>
</dbReference>
<dbReference type="PATRIC" id="fig|1618445.3.peg.888"/>
<dbReference type="HAMAP" id="MF_00204">
    <property type="entry name" value="UvrB"/>
    <property type="match status" value="1"/>
</dbReference>
<organism evidence="17 18">
    <name type="scientific">Candidatus Gottesmanbacteria bacterium GW2011_GWA2_47_9</name>
    <dbReference type="NCBI Taxonomy" id="1618445"/>
    <lineage>
        <taxon>Bacteria</taxon>
        <taxon>Candidatus Gottesmaniibacteriota</taxon>
    </lineage>
</organism>
<dbReference type="EMBL" id="LCOY01000031">
    <property type="protein sequence ID" value="KKU87308.1"/>
    <property type="molecule type" value="Genomic_DNA"/>
</dbReference>
<evidence type="ECO:0000256" key="11">
    <source>
        <dbReference type="ARBA" id="ARBA00029504"/>
    </source>
</evidence>
<evidence type="ECO:0000259" key="16">
    <source>
        <dbReference type="PROSITE" id="PS51194"/>
    </source>
</evidence>
<dbReference type="InterPro" id="IPR024759">
    <property type="entry name" value="UvrB_YAD/RRR_dom"/>
</dbReference>
<sequence length="684" mass="77436">MGKFVLQSTFKPTGDQPEAIEALTRGLLNKKSEQVLLGVTGSGKTFTLANVIAHVQKPTLIISHNKTLAAQLYQEFRDFFPNNAVSYFVSYYDYYQPEAYIPQTSTYIEKETQINEEIDKLRLAATTNILTRPDTIVVASVSCIYNIGSPKEYGHFVLELKTGMKVTRESIFDRLISLQYERSNYGFHRSTFRVRGDTIDIFPAYEDTAIRLVVTGSKLANISRLDPLTGKVVEELPATVIYPAKHYMTDPASHREVSTQIRADLEKQIASFKAQNKLIEAQRIEQRVNFDLEMIAEMGYVNGIENYSRYFDGRKPGDPPYTLLDYFDEAAGKDWLLVIDESHMTIPQVRGMYNGDRSRKQTLIDYGFRLPSAIDNRPLRFEEFLRSTGRTIYASATPDEWEVARAKIATLTGSDPVSKQGRTLANNGIVEQLVRPTGLLDPVVSVRPVTGQIDDLFTEIQKRTAKKERVLVTTLTKQMAEDLAEFLKAKGILVHYLHADVQTFERSDILADLRLGTYDVIVGVNLLREGLDLPEVSLVAILDADKEGFLRSRVSLVQTMGRAARHVSGEVILYADTITDSIRHALEEVNRRRAVQEEFNKKHGITPQSIHKPIRDRLVEKEAEAHKATIQELLGISQESLDAMTPLDKRTFVEKLTKEMRSASRDLNFELAAKLRDFIEEITL</sequence>
<dbReference type="Proteomes" id="UP000034739">
    <property type="component" value="Unassembled WGS sequence"/>
</dbReference>
<dbReference type="InterPro" id="IPR027417">
    <property type="entry name" value="P-loop_NTPase"/>
</dbReference>
<dbReference type="GO" id="GO:0009432">
    <property type="term" value="P:SOS response"/>
    <property type="evidence" value="ECO:0007669"/>
    <property type="project" value="UniProtKB-UniRule"/>
</dbReference>
<dbReference type="GO" id="GO:0003677">
    <property type="term" value="F:DNA binding"/>
    <property type="evidence" value="ECO:0007669"/>
    <property type="project" value="UniProtKB-UniRule"/>
</dbReference>
<evidence type="ECO:0000256" key="2">
    <source>
        <dbReference type="ARBA" id="ARBA00008533"/>
    </source>
</evidence>
<dbReference type="SMART" id="SM00487">
    <property type="entry name" value="DEXDc"/>
    <property type="match status" value="1"/>
</dbReference>
<dbReference type="Pfam" id="PF12344">
    <property type="entry name" value="UvrB"/>
    <property type="match status" value="1"/>
</dbReference>
<evidence type="ECO:0000313" key="17">
    <source>
        <dbReference type="EMBL" id="KKU87308.1"/>
    </source>
</evidence>
<feature type="short sequence motif" description="Beta-hairpin" evidence="12">
    <location>
        <begin position="91"/>
        <end position="114"/>
    </location>
</feature>
<dbReference type="GO" id="GO:0016887">
    <property type="term" value="F:ATP hydrolysis activity"/>
    <property type="evidence" value="ECO:0007669"/>
    <property type="project" value="InterPro"/>
</dbReference>
<dbReference type="PROSITE" id="PS50151">
    <property type="entry name" value="UVR"/>
    <property type="match status" value="1"/>
</dbReference>
<feature type="domain" description="Helicase C-terminal" evidence="16">
    <location>
        <begin position="452"/>
        <end position="614"/>
    </location>
</feature>
<evidence type="ECO:0000256" key="9">
    <source>
        <dbReference type="ARBA" id="ARBA00023204"/>
    </source>
</evidence>
<keyword evidence="4 12" id="KW-0547">Nucleotide-binding</keyword>
<dbReference type="Pfam" id="PF04851">
    <property type="entry name" value="ResIII"/>
    <property type="match status" value="1"/>
</dbReference>
<evidence type="ECO:0000256" key="13">
    <source>
        <dbReference type="RuleBase" id="RU003587"/>
    </source>
</evidence>
<comment type="subunit">
    <text evidence="10 12 13">Forms a heterotetramer with UvrA during the search for lesions. Interacts with UvrC in an incision complex.</text>
</comment>
<keyword evidence="6 12" id="KW-0228">DNA excision</keyword>
<dbReference type="InterPro" id="IPR001650">
    <property type="entry name" value="Helicase_C-like"/>
</dbReference>
<evidence type="ECO:0000256" key="3">
    <source>
        <dbReference type="ARBA" id="ARBA00022490"/>
    </source>
</evidence>
<dbReference type="NCBIfam" id="NF003673">
    <property type="entry name" value="PRK05298.1"/>
    <property type="match status" value="1"/>
</dbReference>
<comment type="subcellular location">
    <subcellularLocation>
        <location evidence="1 12 13">Cytoplasm</location>
    </subcellularLocation>
</comment>
<dbReference type="SUPFAM" id="SSF52540">
    <property type="entry name" value="P-loop containing nucleoside triphosphate hydrolases"/>
    <property type="match status" value="2"/>
</dbReference>
<dbReference type="Pfam" id="PF02151">
    <property type="entry name" value="UVR"/>
    <property type="match status" value="1"/>
</dbReference>
<dbReference type="PANTHER" id="PTHR24029">
    <property type="entry name" value="UVRABC SYSTEM PROTEIN B"/>
    <property type="match status" value="1"/>
</dbReference>
<comment type="similarity">
    <text evidence="2 12 13">Belongs to the UvrB family.</text>
</comment>
<dbReference type="SUPFAM" id="SSF46600">
    <property type="entry name" value="C-terminal UvrC-binding domain of UvrB"/>
    <property type="match status" value="1"/>
</dbReference>
<keyword evidence="8 12" id="KW-0267">Excision nuclease</keyword>
<dbReference type="InterPro" id="IPR036876">
    <property type="entry name" value="UVR_dom_sf"/>
</dbReference>
<dbReference type="InterPro" id="IPR001943">
    <property type="entry name" value="UVR_dom"/>
</dbReference>
<dbReference type="GO" id="GO:0009381">
    <property type="term" value="F:excinuclease ABC activity"/>
    <property type="evidence" value="ECO:0007669"/>
    <property type="project" value="UniProtKB-UniRule"/>
</dbReference>
<dbReference type="CDD" id="cd18790">
    <property type="entry name" value="SF2_C_UvrB"/>
    <property type="match status" value="1"/>
</dbReference>
<dbReference type="SMART" id="SM00490">
    <property type="entry name" value="HELICc"/>
    <property type="match status" value="1"/>
</dbReference>
<proteinExistence type="inferred from homology"/>
<keyword evidence="9 12" id="KW-0234">DNA repair</keyword>
<keyword evidence="5 12" id="KW-0227">DNA damage</keyword>
<dbReference type="AlphaFoldDB" id="A0A0G1WAF1"/>
<evidence type="ECO:0000256" key="12">
    <source>
        <dbReference type="HAMAP-Rule" id="MF_00204"/>
    </source>
</evidence>
<dbReference type="InterPro" id="IPR004807">
    <property type="entry name" value="UvrB"/>
</dbReference>
<keyword evidence="3 12" id="KW-0963">Cytoplasm</keyword>
<name>A0A0G1WAF1_9BACT</name>
<evidence type="ECO:0000256" key="4">
    <source>
        <dbReference type="ARBA" id="ARBA00022741"/>
    </source>
</evidence>
<reference evidence="17 18" key="1">
    <citation type="journal article" date="2015" name="Nature">
        <title>rRNA introns, odd ribosomes, and small enigmatic genomes across a large radiation of phyla.</title>
        <authorList>
            <person name="Brown C.T."/>
            <person name="Hug L.A."/>
            <person name="Thomas B.C."/>
            <person name="Sharon I."/>
            <person name="Castelle C.J."/>
            <person name="Singh A."/>
            <person name="Wilkins M.J."/>
            <person name="Williams K.H."/>
            <person name="Banfield J.F."/>
        </authorList>
    </citation>
    <scope>NUCLEOTIDE SEQUENCE [LARGE SCALE GENOMIC DNA]</scope>
</reference>
<feature type="domain" description="Helicase ATP-binding" evidence="15">
    <location>
        <begin position="25"/>
        <end position="181"/>
    </location>
</feature>
<evidence type="ECO:0000259" key="15">
    <source>
        <dbReference type="PROSITE" id="PS51192"/>
    </source>
</evidence>
<comment type="function">
    <text evidence="12">The UvrABC repair system catalyzes the recognition and processing of DNA lesions. A damage recognition complex composed of 2 UvrA and 2 UvrB subunits scans DNA for abnormalities. Upon binding of the UvrA(2)B(2) complex to a putative damaged site, the DNA wraps around one UvrB monomer. DNA wrap is dependent on ATP binding by UvrB and probably causes local melting of the DNA helix, facilitating insertion of UvrB beta-hairpin between the DNA strands. Then UvrB probes one DNA strand for the presence of a lesion. If a lesion is found the UvrA subunits dissociate and the UvrB-DNA preincision complex is formed. This complex is subsequently bound by UvrC and the second UvrB is released. If no lesion is found, the DNA wraps around the other UvrB subunit that will check the other stand for damage.</text>
</comment>
<dbReference type="CDD" id="cd17916">
    <property type="entry name" value="DEXHc_UvrB"/>
    <property type="match status" value="1"/>
</dbReference>
<gene>
    <name evidence="12" type="primary">uvrB</name>
    <name evidence="17" type="ORF">UY16_C0031G0012</name>
</gene>
<dbReference type="Pfam" id="PF00271">
    <property type="entry name" value="Helicase_C"/>
    <property type="match status" value="1"/>
</dbReference>
<dbReference type="GO" id="GO:0006289">
    <property type="term" value="P:nucleotide-excision repair"/>
    <property type="evidence" value="ECO:0007669"/>
    <property type="project" value="UniProtKB-UniRule"/>
</dbReference>
<evidence type="ECO:0000256" key="7">
    <source>
        <dbReference type="ARBA" id="ARBA00022840"/>
    </source>
</evidence>
<accession>A0A0G1WAF1</accession>
<feature type="domain" description="UVR" evidence="14">
    <location>
        <begin position="650"/>
        <end position="684"/>
    </location>
</feature>
<dbReference type="Gene3D" id="3.40.50.300">
    <property type="entry name" value="P-loop containing nucleotide triphosphate hydrolases"/>
    <property type="match status" value="3"/>
</dbReference>
<dbReference type="PROSITE" id="PS51192">
    <property type="entry name" value="HELICASE_ATP_BIND_1"/>
    <property type="match status" value="1"/>
</dbReference>
<feature type="binding site" evidence="12">
    <location>
        <begin position="38"/>
        <end position="45"/>
    </location>
    <ligand>
        <name>ATP</name>
        <dbReference type="ChEBI" id="CHEBI:30616"/>
    </ligand>
</feature>
<comment type="domain">
    <text evidence="12">The beta-hairpin motif is involved in DNA binding.</text>
</comment>
<dbReference type="InterPro" id="IPR014001">
    <property type="entry name" value="Helicase_ATP-bd"/>
</dbReference>
<dbReference type="PROSITE" id="PS51194">
    <property type="entry name" value="HELICASE_CTER"/>
    <property type="match status" value="1"/>
</dbReference>
<evidence type="ECO:0000313" key="18">
    <source>
        <dbReference type="Proteomes" id="UP000034739"/>
    </source>
</evidence>
<evidence type="ECO:0000256" key="5">
    <source>
        <dbReference type="ARBA" id="ARBA00022763"/>
    </source>
</evidence>
<dbReference type="GO" id="GO:0009380">
    <property type="term" value="C:excinuclease repair complex"/>
    <property type="evidence" value="ECO:0007669"/>
    <property type="project" value="InterPro"/>
</dbReference>
<dbReference type="InterPro" id="IPR006935">
    <property type="entry name" value="Helicase/UvrB_N"/>
</dbReference>